<gene>
    <name evidence="2" type="ORF">E2493_03295</name>
</gene>
<evidence type="ECO:0000313" key="3">
    <source>
        <dbReference type="Proteomes" id="UP000298213"/>
    </source>
</evidence>
<dbReference type="AlphaFoldDB" id="A0A4Y8ZVZ6"/>
<keyword evidence="3" id="KW-1185">Reference proteome</keyword>
<organism evidence="2 3">
    <name type="scientific">Sphingomonas parva</name>
    <dbReference type="NCBI Taxonomy" id="2555898"/>
    <lineage>
        <taxon>Bacteria</taxon>
        <taxon>Pseudomonadati</taxon>
        <taxon>Pseudomonadota</taxon>
        <taxon>Alphaproteobacteria</taxon>
        <taxon>Sphingomonadales</taxon>
        <taxon>Sphingomonadaceae</taxon>
        <taxon>Sphingomonas</taxon>
    </lineage>
</organism>
<evidence type="ECO:0000313" key="2">
    <source>
        <dbReference type="EMBL" id="TFI59657.1"/>
    </source>
</evidence>
<feature type="chain" id="PRO_5021351239" evidence="1">
    <location>
        <begin position="21"/>
        <end position="196"/>
    </location>
</feature>
<dbReference type="PROSITE" id="PS51257">
    <property type="entry name" value="PROKAR_LIPOPROTEIN"/>
    <property type="match status" value="1"/>
</dbReference>
<accession>A0A4Y8ZVZ6</accession>
<dbReference type="RefSeq" id="WP_135083700.1">
    <property type="nucleotide sequence ID" value="NZ_SPDV01000004.1"/>
</dbReference>
<reference evidence="2 3" key="1">
    <citation type="submission" date="2019-03" db="EMBL/GenBank/DDBJ databases">
        <title>Genome sequence of Sphingomonas sp. 17J27-24.</title>
        <authorList>
            <person name="Kim M."/>
            <person name="Maeng S."/>
            <person name="Sathiyaraj S."/>
        </authorList>
    </citation>
    <scope>NUCLEOTIDE SEQUENCE [LARGE SCALE GENOMIC DNA]</scope>
    <source>
        <strain evidence="2 3">17J27-24</strain>
    </source>
</reference>
<protein>
    <submittedName>
        <fullName evidence="2">Uncharacterized protein</fullName>
    </submittedName>
</protein>
<dbReference type="Proteomes" id="UP000298213">
    <property type="component" value="Unassembled WGS sequence"/>
</dbReference>
<dbReference type="EMBL" id="SPDV01000004">
    <property type="protein sequence ID" value="TFI59657.1"/>
    <property type="molecule type" value="Genomic_DNA"/>
</dbReference>
<proteinExistence type="predicted"/>
<keyword evidence="1" id="KW-0732">Signal</keyword>
<sequence>MPRSSLLTVAWLVLGCQAAAAEPACTPRPLPPAAASLPPRPAAHAITFAATPSLDLPGRPWVVRISSRGSGGEGQLEILRLRRQFDCNRYDVEKSWEASLSADAVRAIVASVLPLGVPAADALWPLGGAADVLSEVGTDGTGISLDLASFGAQVSRQMRHDGPAGHRVSAIFHDLVSRHVPAAELPTADWRMKRPS</sequence>
<evidence type="ECO:0000256" key="1">
    <source>
        <dbReference type="SAM" id="SignalP"/>
    </source>
</evidence>
<comment type="caution">
    <text evidence="2">The sequence shown here is derived from an EMBL/GenBank/DDBJ whole genome shotgun (WGS) entry which is preliminary data.</text>
</comment>
<feature type="signal peptide" evidence="1">
    <location>
        <begin position="1"/>
        <end position="20"/>
    </location>
</feature>
<name>A0A4Y8ZVZ6_9SPHN</name>